<dbReference type="FunFam" id="3.40.50.300:FF:000054">
    <property type="entry name" value="ABC multidrug transporter atrF"/>
    <property type="match status" value="1"/>
</dbReference>
<evidence type="ECO:0000256" key="10">
    <source>
        <dbReference type="SAM" id="MobiDB-lite"/>
    </source>
</evidence>
<feature type="transmembrane region" description="Helical" evidence="11">
    <location>
        <begin position="1259"/>
        <end position="1284"/>
    </location>
</feature>
<keyword evidence="6" id="KW-0067">ATP-binding</keyword>
<organism evidence="13 14">
    <name type="scientific">Cutaneotrichosporon spelunceum</name>
    <dbReference type="NCBI Taxonomy" id="1672016"/>
    <lineage>
        <taxon>Eukaryota</taxon>
        <taxon>Fungi</taxon>
        <taxon>Dikarya</taxon>
        <taxon>Basidiomycota</taxon>
        <taxon>Agaricomycotina</taxon>
        <taxon>Tremellomycetes</taxon>
        <taxon>Trichosporonales</taxon>
        <taxon>Trichosporonaceae</taxon>
        <taxon>Cutaneotrichosporon</taxon>
    </lineage>
</organism>
<protein>
    <recommendedName>
        <fullName evidence="12">ABC transporter domain-containing protein</fullName>
    </recommendedName>
</protein>
<evidence type="ECO:0000256" key="3">
    <source>
        <dbReference type="ARBA" id="ARBA00022448"/>
    </source>
</evidence>
<evidence type="ECO:0000256" key="11">
    <source>
        <dbReference type="SAM" id="Phobius"/>
    </source>
</evidence>
<proteinExistence type="inferred from homology"/>
<keyword evidence="7 11" id="KW-1133">Transmembrane helix</keyword>
<dbReference type="PROSITE" id="PS50893">
    <property type="entry name" value="ABC_TRANSPORTER_2"/>
    <property type="match status" value="2"/>
</dbReference>
<dbReference type="InterPro" id="IPR017871">
    <property type="entry name" value="ABC_transporter-like_CS"/>
</dbReference>
<evidence type="ECO:0000256" key="4">
    <source>
        <dbReference type="ARBA" id="ARBA00022692"/>
    </source>
</evidence>
<comment type="caution">
    <text evidence="13">The sequence shown here is derived from an EMBL/GenBank/DDBJ whole genome shotgun (WGS) entry which is preliminary data.</text>
</comment>
<feature type="transmembrane region" description="Helical" evidence="11">
    <location>
        <begin position="1328"/>
        <end position="1355"/>
    </location>
</feature>
<keyword evidence="3" id="KW-0813">Transport</keyword>
<feature type="region of interest" description="Disordered" evidence="10">
    <location>
        <begin position="808"/>
        <end position="843"/>
    </location>
</feature>
<feature type="transmembrane region" description="Helical" evidence="11">
    <location>
        <begin position="1222"/>
        <end position="1238"/>
    </location>
</feature>
<comment type="subcellular location">
    <subcellularLocation>
        <location evidence="1">Membrane</location>
        <topology evidence="1">Multi-pass membrane protein</topology>
    </subcellularLocation>
</comment>
<dbReference type="InterPro" id="IPR043926">
    <property type="entry name" value="ABCG_dom"/>
</dbReference>
<sequence length="1484" mass="163482">MSVASPRDSNHSIDDYDAPATVVSTAVPSRRPSFSGKEHSPKQLSETGTIAEEVSAFEADLRTYQAGLAARGLPPKRDLSLAWDHLSVRGIGGADDVVFAPDLGSIFMPWTVAKQKKRTARLMAALREKQPAGADSMNYQPGMPVPNKGEPGLRKGERYLLKDFTGLLKPGEMMLVVGRPGSGCTTLLKSLAGLTSSYAGTEGSVYYGALEAGSKAMRPLRGDVSFNSEEDLHDPNLLVGRTMDFALRNETPSAAARPLDADGKPITDKAYQDKTRHDLLRAFGIEHTLHTKVGDQYVRGVSGGERKRVSLAEVLTTNAQIQCWDNATRGLDASTALGFARVCRTLCDVTNRINVVSLYQAGNGIYNLFDKVTVIAEGRLIYYGPRAEARAYFEALGFEHMEGANTADYLTAVTAPNERQIIPGYEGVVPTSAAEFAHIYQNSEVARRMRAEVEVYLADEALRRAETDAARVWDTLVKQKGAVKAWPQKVSFLTQIKAAAIKDAQQRWGDQWSLWARQATTLIQAFFNGSVYYALPHTTAGLFLRGGLLFMLVLFPIILSFADVQSAFVGRSVLAKHKGYSMYRASAVLAAQTLVDLPIFFVQIFLYVLVSYFMARLKMDGGLFWIAFLFSWLSALSMTTLFRTIGYAFETYNNASKISGTVFTLFVLYGGFVVYQPSMHPWFSWIRWLNPTYYALEPLLSGELENLQLQCSPPQLAPYGPGYEGMPQSCAIVGGSQGSTLVSGTVYAHEALEFFTAHRWRNFGIMIALWFGFLVLGMYFLERLPAAGSSQGVTLYKRGGGGAFIKAAEKSGTLPRDEEEGSEAAATTEKPHGDTGNGAGTIAGNGTTFTWKDINYTVRHEGRDLQLLRNISGYCKAGTVTALMGSSGAGKTTLMDVLAARKSDGEITGEVLLNGAALPVSFQRTTGYCEQLDVHLPQATVREALEFSALLRQPRSFSDKDKLAYVDTIIDLLELHDLEDAIIGRPGAGLGVEQRKRLTIGVELVARPTLLFLDEPTSGLDGQSSFLIVQFLRKLAAAGQSIVCVIHQPSAALFAGFDNLLLLKAGGRTVFFGPVTDVPGYFTRNGVAWPADVNPAEFMIDVVSGEPGASGSGEDSEGESGRRDWHEVWLASEERAQMMHDIEAVNAEAARNTTASEDDSHRFASTFWAQLRVVVHRCNVQLYRDTEYVMNKFMLHIMTGLIVGFTFWKIDSSFAGLKDKVFSVFQFVFVAPGVIVQTQPKFIANRDIFEKRERRSMMYSWPVFVLGEIVAEWPYLLVCALLYWATWYPTSGFSLAPGAAGPVFLVMVFYEFLYTGMGQFIAAYAPNAVFAAMVLPLFISILVTFAGVMIPYAAITPFWRYWLYYLDPFTYLMQGLLTFPIWGERVQCRDYEFGYLDPPKGMTCGEYFAPFLQRATGYVNNPDATSGCEYCGYAVGSEYLASMNITRWIDGWKGALITLLFVVSSYALVFLLLKLRSKATKTAK</sequence>
<feature type="transmembrane region" description="Helical" evidence="11">
    <location>
        <begin position="654"/>
        <end position="675"/>
    </location>
</feature>
<evidence type="ECO:0000313" key="13">
    <source>
        <dbReference type="EMBL" id="GMK59542.1"/>
    </source>
</evidence>
<dbReference type="InterPro" id="IPR003593">
    <property type="entry name" value="AAA+_ATPase"/>
</dbReference>
<dbReference type="InterPro" id="IPR034001">
    <property type="entry name" value="ABCG_PDR_1"/>
</dbReference>
<feature type="transmembrane region" description="Helical" evidence="11">
    <location>
        <begin position="1296"/>
        <end position="1316"/>
    </location>
</feature>
<feature type="transmembrane region" description="Helical" evidence="11">
    <location>
        <begin position="1193"/>
        <end position="1210"/>
    </location>
</feature>
<reference evidence="13" key="2">
    <citation type="submission" date="2023-06" db="EMBL/GenBank/DDBJ databases">
        <authorList>
            <person name="Kobayashi Y."/>
            <person name="Kayamori A."/>
            <person name="Aoki K."/>
            <person name="Shiwa Y."/>
            <person name="Fujita N."/>
            <person name="Sugita T."/>
            <person name="Iwasaki W."/>
            <person name="Tanaka N."/>
            <person name="Takashima M."/>
        </authorList>
    </citation>
    <scope>NUCLEOTIDE SEQUENCE</scope>
    <source>
        <strain evidence="13">HIS016</strain>
    </source>
</reference>
<dbReference type="GO" id="GO:0005524">
    <property type="term" value="F:ATP binding"/>
    <property type="evidence" value="ECO:0007669"/>
    <property type="project" value="UniProtKB-KW"/>
</dbReference>
<feature type="region of interest" description="Disordered" evidence="10">
    <location>
        <begin position="131"/>
        <end position="154"/>
    </location>
</feature>
<evidence type="ECO:0000256" key="6">
    <source>
        <dbReference type="ARBA" id="ARBA00022840"/>
    </source>
</evidence>
<accession>A0AAD3YF28</accession>
<dbReference type="Pfam" id="PF19055">
    <property type="entry name" value="ABC2_membrane_7"/>
    <property type="match status" value="1"/>
</dbReference>
<dbReference type="Gene3D" id="3.40.50.300">
    <property type="entry name" value="P-loop containing nucleotide triphosphate hydrolases"/>
    <property type="match status" value="2"/>
</dbReference>
<keyword evidence="5" id="KW-0547">Nucleotide-binding</keyword>
<feature type="transmembrane region" description="Helical" evidence="11">
    <location>
        <begin position="763"/>
        <end position="781"/>
    </location>
</feature>
<evidence type="ECO:0000259" key="12">
    <source>
        <dbReference type="PROSITE" id="PS50893"/>
    </source>
</evidence>
<dbReference type="SMART" id="SM00382">
    <property type="entry name" value="AAA"/>
    <property type="match status" value="2"/>
</dbReference>
<keyword evidence="8 11" id="KW-0472">Membrane</keyword>
<evidence type="ECO:0000313" key="14">
    <source>
        <dbReference type="Proteomes" id="UP001222932"/>
    </source>
</evidence>
<dbReference type="GO" id="GO:0016020">
    <property type="term" value="C:membrane"/>
    <property type="evidence" value="ECO:0007669"/>
    <property type="project" value="UniProtKB-SubCell"/>
</dbReference>
<comment type="similarity">
    <text evidence="2">Belongs to the ABC transporter superfamily. ABCG family. PDR (TC 3.A.1.205) subfamily.</text>
</comment>
<dbReference type="InterPro" id="IPR010929">
    <property type="entry name" value="PDR_CDR_ABC"/>
</dbReference>
<dbReference type="EMBL" id="BTCM01000008">
    <property type="protein sequence ID" value="GMK59542.1"/>
    <property type="molecule type" value="Genomic_DNA"/>
</dbReference>
<dbReference type="PROSITE" id="PS00211">
    <property type="entry name" value="ABC_TRANSPORTER_1"/>
    <property type="match status" value="1"/>
</dbReference>
<dbReference type="Pfam" id="PF01061">
    <property type="entry name" value="ABC2_membrane"/>
    <property type="match status" value="2"/>
</dbReference>
<dbReference type="Proteomes" id="UP001222932">
    <property type="component" value="Unassembled WGS sequence"/>
</dbReference>
<gene>
    <name evidence="13" type="ORF">CspeluHIS016_0801480</name>
</gene>
<dbReference type="InterPro" id="IPR027417">
    <property type="entry name" value="P-loop_NTPase"/>
</dbReference>
<dbReference type="Pfam" id="PF00005">
    <property type="entry name" value="ABC_tran"/>
    <property type="match status" value="2"/>
</dbReference>
<dbReference type="InterPro" id="IPR003439">
    <property type="entry name" value="ABC_transporter-like_ATP-bd"/>
</dbReference>
<dbReference type="InterPro" id="IPR013525">
    <property type="entry name" value="ABC2_TM"/>
</dbReference>
<dbReference type="SUPFAM" id="SSF52540">
    <property type="entry name" value="P-loop containing nucleoside triphosphate hydrolases"/>
    <property type="match status" value="2"/>
</dbReference>
<comment type="catalytic activity">
    <reaction evidence="9">
        <text>itraconazole(in) + ATP + H2O = itraconazole(out) + ADP + phosphate + H(+)</text>
        <dbReference type="Rhea" id="RHEA:33503"/>
        <dbReference type="ChEBI" id="CHEBI:6076"/>
        <dbReference type="ChEBI" id="CHEBI:15377"/>
        <dbReference type="ChEBI" id="CHEBI:15378"/>
        <dbReference type="ChEBI" id="CHEBI:30616"/>
        <dbReference type="ChEBI" id="CHEBI:43474"/>
        <dbReference type="ChEBI" id="CHEBI:456216"/>
    </reaction>
    <physiologicalReaction direction="left-to-right" evidence="9">
        <dbReference type="Rhea" id="RHEA:33504"/>
    </physiologicalReaction>
</comment>
<feature type="region of interest" description="Disordered" evidence="10">
    <location>
        <begin position="27"/>
        <end position="46"/>
    </location>
</feature>
<name>A0AAD3YF28_9TREE</name>
<dbReference type="CDD" id="cd03233">
    <property type="entry name" value="ABCG_PDR_domain1"/>
    <property type="match status" value="1"/>
</dbReference>
<evidence type="ECO:0000256" key="8">
    <source>
        <dbReference type="ARBA" id="ARBA00023136"/>
    </source>
</evidence>
<reference evidence="13" key="1">
    <citation type="journal article" date="2023" name="BMC Genomics">
        <title>Chromosome-level genome assemblies of Cutaneotrichosporon spp. (Trichosporonales, Basidiomycota) reveal imbalanced evolution between nucleotide sequences and chromosome synteny.</title>
        <authorList>
            <person name="Kobayashi Y."/>
            <person name="Kayamori A."/>
            <person name="Aoki K."/>
            <person name="Shiwa Y."/>
            <person name="Matsutani M."/>
            <person name="Fujita N."/>
            <person name="Sugita T."/>
            <person name="Iwasaki W."/>
            <person name="Tanaka N."/>
            <person name="Takashima M."/>
        </authorList>
    </citation>
    <scope>NUCLEOTIDE SEQUENCE</scope>
    <source>
        <strain evidence="13">HIS016</strain>
    </source>
</reference>
<dbReference type="Pfam" id="PF06422">
    <property type="entry name" value="PDR_CDR"/>
    <property type="match status" value="1"/>
</dbReference>
<feature type="transmembrane region" description="Helical" evidence="11">
    <location>
        <begin position="585"/>
        <end position="610"/>
    </location>
</feature>
<dbReference type="InterPro" id="IPR034003">
    <property type="entry name" value="ABCG_PDR_2"/>
</dbReference>
<feature type="transmembrane region" description="Helical" evidence="11">
    <location>
        <begin position="542"/>
        <end position="564"/>
    </location>
</feature>
<dbReference type="GO" id="GO:0140359">
    <property type="term" value="F:ABC-type transporter activity"/>
    <property type="evidence" value="ECO:0007669"/>
    <property type="project" value="InterPro"/>
</dbReference>
<evidence type="ECO:0000256" key="9">
    <source>
        <dbReference type="ARBA" id="ARBA00051750"/>
    </source>
</evidence>
<keyword evidence="14" id="KW-1185">Reference proteome</keyword>
<evidence type="ECO:0000256" key="5">
    <source>
        <dbReference type="ARBA" id="ARBA00022741"/>
    </source>
</evidence>
<feature type="domain" description="ABC transporter" evidence="12">
    <location>
        <begin position="143"/>
        <end position="402"/>
    </location>
</feature>
<dbReference type="PANTHER" id="PTHR19241">
    <property type="entry name" value="ATP-BINDING CASSETTE TRANSPORTER"/>
    <property type="match status" value="1"/>
</dbReference>
<evidence type="ECO:0000256" key="1">
    <source>
        <dbReference type="ARBA" id="ARBA00004141"/>
    </source>
</evidence>
<dbReference type="CDD" id="cd03232">
    <property type="entry name" value="ABCG_PDR_domain2"/>
    <property type="match status" value="1"/>
</dbReference>
<feature type="transmembrane region" description="Helical" evidence="11">
    <location>
        <begin position="1452"/>
        <end position="1473"/>
    </location>
</feature>
<keyword evidence="4 11" id="KW-0812">Transmembrane</keyword>
<feature type="domain" description="ABC transporter" evidence="12">
    <location>
        <begin position="849"/>
        <end position="1091"/>
    </location>
</feature>
<evidence type="ECO:0000256" key="7">
    <source>
        <dbReference type="ARBA" id="ARBA00022989"/>
    </source>
</evidence>
<evidence type="ECO:0000256" key="2">
    <source>
        <dbReference type="ARBA" id="ARBA00006012"/>
    </source>
</evidence>
<feature type="transmembrane region" description="Helical" evidence="11">
    <location>
        <begin position="622"/>
        <end position="642"/>
    </location>
</feature>
<dbReference type="GO" id="GO:0016887">
    <property type="term" value="F:ATP hydrolysis activity"/>
    <property type="evidence" value="ECO:0007669"/>
    <property type="project" value="InterPro"/>
</dbReference>
<feature type="region of interest" description="Disordered" evidence="10">
    <location>
        <begin position="1"/>
        <end position="22"/>
    </location>
</feature>